<organism evidence="3 4">
    <name type="scientific">Labrys miyagiensis</name>
    <dbReference type="NCBI Taxonomy" id="346912"/>
    <lineage>
        <taxon>Bacteria</taxon>
        <taxon>Pseudomonadati</taxon>
        <taxon>Pseudomonadota</taxon>
        <taxon>Alphaproteobacteria</taxon>
        <taxon>Hyphomicrobiales</taxon>
        <taxon>Xanthobacteraceae</taxon>
        <taxon>Labrys</taxon>
    </lineage>
</organism>
<name>A0ABQ6CWM8_9HYPH</name>
<sequence>MYRVAMIAASLLVLGTLSAPAETVLQKANRDGVFNIARSDKEMDAAFAKAQQTLGQFLDAFEAQAPGTGSFLVKIPISDGDKREYFWVNELTRTGNQFSGRINNRPEVVQTVQYGQFVTFPRSRIRDWMYVDHGKTLGNFTTCVLLSREDPAQAQELMDQMKLACERHGS</sequence>
<evidence type="ECO:0000313" key="4">
    <source>
        <dbReference type="Proteomes" id="UP001156882"/>
    </source>
</evidence>
<comment type="caution">
    <text evidence="3">The sequence shown here is derived from an EMBL/GenBank/DDBJ whole genome shotgun (WGS) entry which is preliminary data.</text>
</comment>
<proteinExistence type="predicted"/>
<evidence type="ECO:0000259" key="2">
    <source>
        <dbReference type="Pfam" id="PF10077"/>
    </source>
</evidence>
<gene>
    <name evidence="3" type="ORF">GCM10007874_61190</name>
</gene>
<dbReference type="Pfam" id="PF10077">
    <property type="entry name" value="DUF2314"/>
    <property type="match status" value="1"/>
</dbReference>
<feature type="domain" description="DUF2314" evidence="2">
    <location>
        <begin position="40"/>
        <end position="149"/>
    </location>
</feature>
<evidence type="ECO:0000313" key="3">
    <source>
        <dbReference type="EMBL" id="GLS23099.1"/>
    </source>
</evidence>
<evidence type="ECO:0000256" key="1">
    <source>
        <dbReference type="SAM" id="SignalP"/>
    </source>
</evidence>
<dbReference type="InterPro" id="IPR018756">
    <property type="entry name" value="DUF2314"/>
</dbReference>
<accession>A0ABQ6CWM8</accession>
<dbReference type="EMBL" id="BSPC01000069">
    <property type="protein sequence ID" value="GLS23099.1"/>
    <property type="molecule type" value="Genomic_DNA"/>
</dbReference>
<feature type="chain" id="PRO_5046299572" description="DUF2314 domain-containing protein" evidence="1">
    <location>
        <begin position="22"/>
        <end position="170"/>
    </location>
</feature>
<protein>
    <recommendedName>
        <fullName evidence="2">DUF2314 domain-containing protein</fullName>
    </recommendedName>
</protein>
<feature type="signal peptide" evidence="1">
    <location>
        <begin position="1"/>
        <end position="21"/>
    </location>
</feature>
<reference evidence="4" key="1">
    <citation type="journal article" date="2019" name="Int. J. Syst. Evol. Microbiol.">
        <title>The Global Catalogue of Microorganisms (GCM) 10K type strain sequencing project: providing services to taxonomists for standard genome sequencing and annotation.</title>
        <authorList>
            <consortium name="The Broad Institute Genomics Platform"/>
            <consortium name="The Broad Institute Genome Sequencing Center for Infectious Disease"/>
            <person name="Wu L."/>
            <person name="Ma J."/>
        </authorList>
    </citation>
    <scope>NUCLEOTIDE SEQUENCE [LARGE SCALE GENOMIC DNA]</scope>
    <source>
        <strain evidence="4">NBRC 101365</strain>
    </source>
</reference>
<keyword evidence="4" id="KW-1185">Reference proteome</keyword>
<keyword evidence="1" id="KW-0732">Signal</keyword>
<dbReference type="Proteomes" id="UP001156882">
    <property type="component" value="Unassembled WGS sequence"/>
</dbReference>